<feature type="non-terminal residue" evidence="1">
    <location>
        <position position="186"/>
    </location>
</feature>
<evidence type="ECO:0000313" key="1">
    <source>
        <dbReference type="EMBL" id="EMD58179.1"/>
    </source>
</evidence>
<gene>
    <name evidence="1" type="ORF">COCSADRAFT_70818</name>
</gene>
<protein>
    <recommendedName>
        <fullName evidence="3">Retrotransposon gag domain-containing protein</fullName>
    </recommendedName>
</protein>
<dbReference type="OrthoDB" id="5599418at2759"/>
<organism evidence="1 2">
    <name type="scientific">Cochliobolus sativus (strain ND90Pr / ATCC 201652)</name>
    <name type="common">Common root rot and spot blotch fungus</name>
    <name type="synonym">Bipolaris sorokiniana</name>
    <dbReference type="NCBI Taxonomy" id="665912"/>
    <lineage>
        <taxon>Eukaryota</taxon>
        <taxon>Fungi</taxon>
        <taxon>Dikarya</taxon>
        <taxon>Ascomycota</taxon>
        <taxon>Pezizomycotina</taxon>
        <taxon>Dothideomycetes</taxon>
        <taxon>Pleosporomycetidae</taxon>
        <taxon>Pleosporales</taxon>
        <taxon>Pleosporineae</taxon>
        <taxon>Pleosporaceae</taxon>
        <taxon>Bipolaris</taxon>
    </lineage>
</organism>
<sequence>TTELQRAQNIFQEFEQMKNLLHTIQGQLPVSNAQTPMTTPSGDSQLPAHDPTLTARSAVRRFEKARLPDVEVFDKGTHEEYSQWKTRVRAKLFADHLAYPTEEYQVHYVITRTKGWAFTALQAYVTAVMDKQKEPSLNELWVQLDGFFQDPTIKQKALQYLRTTKQGKEEFLPHVQAFNLKFHEAG</sequence>
<dbReference type="RefSeq" id="XP_007706118.1">
    <property type="nucleotide sequence ID" value="XM_007707928.1"/>
</dbReference>
<dbReference type="GeneID" id="19140470"/>
<dbReference type="HOGENOM" id="CLU_1457768_0_0_1"/>
<dbReference type="AlphaFoldDB" id="M2QSL9"/>
<dbReference type="Proteomes" id="UP000016934">
    <property type="component" value="Unassembled WGS sequence"/>
</dbReference>
<feature type="non-terminal residue" evidence="1">
    <location>
        <position position="1"/>
    </location>
</feature>
<reference evidence="1 2" key="1">
    <citation type="journal article" date="2012" name="PLoS Pathog.">
        <title>Diverse lifestyles and strategies of plant pathogenesis encoded in the genomes of eighteen Dothideomycetes fungi.</title>
        <authorList>
            <person name="Ohm R.A."/>
            <person name="Feau N."/>
            <person name="Henrissat B."/>
            <person name="Schoch C.L."/>
            <person name="Horwitz B.A."/>
            <person name="Barry K.W."/>
            <person name="Condon B.J."/>
            <person name="Copeland A.C."/>
            <person name="Dhillon B."/>
            <person name="Glaser F."/>
            <person name="Hesse C.N."/>
            <person name="Kosti I."/>
            <person name="LaButti K."/>
            <person name="Lindquist E.A."/>
            <person name="Lucas S."/>
            <person name="Salamov A.A."/>
            <person name="Bradshaw R.E."/>
            <person name="Ciuffetti L."/>
            <person name="Hamelin R.C."/>
            <person name="Kema G.H.J."/>
            <person name="Lawrence C."/>
            <person name="Scott J.A."/>
            <person name="Spatafora J.W."/>
            <person name="Turgeon B.G."/>
            <person name="de Wit P.J.G.M."/>
            <person name="Zhong S."/>
            <person name="Goodwin S.B."/>
            <person name="Grigoriev I.V."/>
        </authorList>
    </citation>
    <scope>NUCLEOTIDE SEQUENCE [LARGE SCALE GENOMIC DNA]</scope>
    <source>
        <strain evidence="2">ND90Pr / ATCC 201652</strain>
    </source>
</reference>
<name>M2QSL9_COCSN</name>
<accession>M2QSL9</accession>
<dbReference type="OMA" id="GTHEEYS"/>
<evidence type="ECO:0008006" key="3">
    <source>
        <dbReference type="Google" id="ProtNLM"/>
    </source>
</evidence>
<reference evidence="2" key="2">
    <citation type="journal article" date="2013" name="PLoS Genet.">
        <title>Comparative genome structure, secondary metabolite, and effector coding capacity across Cochliobolus pathogens.</title>
        <authorList>
            <person name="Condon B.J."/>
            <person name="Leng Y."/>
            <person name="Wu D."/>
            <person name="Bushley K.E."/>
            <person name="Ohm R.A."/>
            <person name="Otillar R."/>
            <person name="Martin J."/>
            <person name="Schackwitz W."/>
            <person name="Grimwood J."/>
            <person name="MohdZainudin N."/>
            <person name="Xue C."/>
            <person name="Wang R."/>
            <person name="Manning V.A."/>
            <person name="Dhillon B."/>
            <person name="Tu Z.J."/>
            <person name="Steffenson B.J."/>
            <person name="Salamov A."/>
            <person name="Sun H."/>
            <person name="Lowry S."/>
            <person name="LaButti K."/>
            <person name="Han J."/>
            <person name="Copeland A."/>
            <person name="Lindquist E."/>
            <person name="Barry K."/>
            <person name="Schmutz J."/>
            <person name="Baker S.E."/>
            <person name="Ciuffetti L.M."/>
            <person name="Grigoriev I.V."/>
            <person name="Zhong S."/>
            <person name="Turgeon B.G."/>
        </authorList>
    </citation>
    <scope>NUCLEOTIDE SEQUENCE [LARGE SCALE GENOMIC DNA]</scope>
    <source>
        <strain evidence="2">ND90Pr / ATCC 201652</strain>
    </source>
</reference>
<keyword evidence="2" id="KW-1185">Reference proteome</keyword>
<dbReference type="EMBL" id="KB445674">
    <property type="protein sequence ID" value="EMD58179.1"/>
    <property type="molecule type" value="Genomic_DNA"/>
</dbReference>
<proteinExistence type="predicted"/>
<dbReference type="KEGG" id="bsc:COCSADRAFT_70818"/>
<evidence type="ECO:0000313" key="2">
    <source>
        <dbReference type="Proteomes" id="UP000016934"/>
    </source>
</evidence>